<sequence length="303" mass="33413">MYKDGSVERLVGSPYVLPSPNDPETGVTSKDITISQDPSISARLYLRSLNQTHLPKLPILVYFHRGGFCLESAFSFNHQRYLNSLVAQAQVAAVSVEYRLAPQHLLPIAYEDCWAALQWVALHPLNNGLNKEPWLMNYADFNRVFIGGDSAGSNIVHNIAMRVGVESLHGGVKIFGAFLNHTLFWGSKPVGLESSAGHGKALPYLVWNFTYPRAPGGIDNPMINPMSPGAPSLAGLRCSRVLVAVAEKDELRDRGVSYHEELRKSTWEGEVELVQGDGDNGFHVLHIESENAKHLIKHSASFC</sequence>
<organism evidence="4 5">
    <name type="scientific">Lithocarpus litseifolius</name>
    <dbReference type="NCBI Taxonomy" id="425828"/>
    <lineage>
        <taxon>Eukaryota</taxon>
        <taxon>Viridiplantae</taxon>
        <taxon>Streptophyta</taxon>
        <taxon>Embryophyta</taxon>
        <taxon>Tracheophyta</taxon>
        <taxon>Spermatophyta</taxon>
        <taxon>Magnoliopsida</taxon>
        <taxon>eudicotyledons</taxon>
        <taxon>Gunneridae</taxon>
        <taxon>Pentapetalae</taxon>
        <taxon>rosids</taxon>
        <taxon>fabids</taxon>
        <taxon>Fagales</taxon>
        <taxon>Fagaceae</taxon>
        <taxon>Lithocarpus</taxon>
    </lineage>
</organism>
<feature type="domain" description="Alpha/beta hydrolase fold-3" evidence="3">
    <location>
        <begin position="60"/>
        <end position="278"/>
    </location>
</feature>
<dbReference type="AlphaFoldDB" id="A0AAW2C4C3"/>
<name>A0AAW2C4C3_9ROSI</name>
<evidence type="ECO:0000313" key="5">
    <source>
        <dbReference type="Proteomes" id="UP001459277"/>
    </source>
</evidence>
<evidence type="ECO:0000259" key="3">
    <source>
        <dbReference type="Pfam" id="PF07859"/>
    </source>
</evidence>
<evidence type="ECO:0000256" key="1">
    <source>
        <dbReference type="ARBA" id="ARBA00010515"/>
    </source>
</evidence>
<dbReference type="Proteomes" id="UP001459277">
    <property type="component" value="Unassembled WGS sequence"/>
</dbReference>
<comment type="similarity">
    <text evidence="1">Belongs to the 'GDXG' lipolytic enzyme family.</text>
</comment>
<dbReference type="SUPFAM" id="SSF53474">
    <property type="entry name" value="alpha/beta-Hydrolases"/>
    <property type="match status" value="1"/>
</dbReference>
<keyword evidence="5" id="KW-1185">Reference proteome</keyword>
<gene>
    <name evidence="4" type="ORF">SO802_027548</name>
</gene>
<dbReference type="InterPro" id="IPR050466">
    <property type="entry name" value="Carboxylest/Gibb_receptor"/>
</dbReference>
<dbReference type="InterPro" id="IPR013094">
    <property type="entry name" value="AB_hydrolase_3"/>
</dbReference>
<feature type="region of interest" description="Disordered" evidence="2">
    <location>
        <begin position="12"/>
        <end position="31"/>
    </location>
</feature>
<dbReference type="InterPro" id="IPR029058">
    <property type="entry name" value="AB_hydrolase_fold"/>
</dbReference>
<dbReference type="PANTHER" id="PTHR23024:SF551">
    <property type="entry name" value="2-HYDROXYISOFLAVANONE DEHYDRATASE-LIKE"/>
    <property type="match status" value="1"/>
</dbReference>
<dbReference type="Gene3D" id="3.40.50.1820">
    <property type="entry name" value="alpha/beta hydrolase"/>
    <property type="match status" value="1"/>
</dbReference>
<dbReference type="GO" id="GO:0016787">
    <property type="term" value="F:hydrolase activity"/>
    <property type="evidence" value="ECO:0007669"/>
    <property type="project" value="InterPro"/>
</dbReference>
<evidence type="ECO:0000256" key="2">
    <source>
        <dbReference type="SAM" id="MobiDB-lite"/>
    </source>
</evidence>
<reference evidence="4 5" key="1">
    <citation type="submission" date="2024-01" db="EMBL/GenBank/DDBJ databases">
        <title>A telomere-to-telomere, gap-free genome of sweet tea (Lithocarpus litseifolius).</title>
        <authorList>
            <person name="Zhou J."/>
        </authorList>
    </citation>
    <scope>NUCLEOTIDE SEQUENCE [LARGE SCALE GENOMIC DNA]</scope>
    <source>
        <strain evidence="4">Zhou-2022a</strain>
        <tissue evidence="4">Leaf</tissue>
    </source>
</reference>
<proteinExistence type="inferred from homology"/>
<dbReference type="EMBL" id="JAZDWU010000009">
    <property type="protein sequence ID" value="KAK9992563.1"/>
    <property type="molecule type" value="Genomic_DNA"/>
</dbReference>
<comment type="caution">
    <text evidence="4">The sequence shown here is derived from an EMBL/GenBank/DDBJ whole genome shotgun (WGS) entry which is preliminary data.</text>
</comment>
<protein>
    <recommendedName>
        <fullName evidence="3">Alpha/beta hydrolase fold-3 domain-containing protein</fullName>
    </recommendedName>
</protein>
<accession>A0AAW2C4C3</accession>
<evidence type="ECO:0000313" key="4">
    <source>
        <dbReference type="EMBL" id="KAK9992563.1"/>
    </source>
</evidence>
<dbReference type="Pfam" id="PF07859">
    <property type="entry name" value="Abhydrolase_3"/>
    <property type="match status" value="1"/>
</dbReference>
<dbReference type="PANTHER" id="PTHR23024">
    <property type="entry name" value="ARYLACETAMIDE DEACETYLASE"/>
    <property type="match status" value="1"/>
</dbReference>